<dbReference type="Pfam" id="PF00856">
    <property type="entry name" value="SET"/>
    <property type="match status" value="1"/>
</dbReference>
<dbReference type="Proteomes" id="UP001218218">
    <property type="component" value="Unassembled WGS sequence"/>
</dbReference>
<gene>
    <name evidence="2" type="ORF">DFH08DRAFT_1071955</name>
</gene>
<evidence type="ECO:0000313" key="3">
    <source>
        <dbReference type="Proteomes" id="UP001218218"/>
    </source>
</evidence>
<dbReference type="CDD" id="cd20071">
    <property type="entry name" value="SET_SMYD"/>
    <property type="match status" value="1"/>
</dbReference>
<accession>A0AAD7AR66</accession>
<dbReference type="PANTHER" id="PTHR47332">
    <property type="entry name" value="SET DOMAIN-CONTAINING PROTEIN 5"/>
    <property type="match status" value="1"/>
</dbReference>
<dbReference type="PROSITE" id="PS50280">
    <property type="entry name" value="SET"/>
    <property type="match status" value="1"/>
</dbReference>
<dbReference type="AlphaFoldDB" id="A0AAD7AR66"/>
<dbReference type="EMBL" id="JARIHO010000002">
    <property type="protein sequence ID" value="KAJ7366465.1"/>
    <property type="molecule type" value="Genomic_DNA"/>
</dbReference>
<sequence length="452" mass="49213">MKRGFLNNSKAKARPLGPPIVSASKGLTPAAIDKLDLSQWKTTSFDVSEDGKVVQQRNPRSKITPDSMIYTTLPIDPATDEAVSECFLLPGSKELVMKTPGFPQPLIHPAAPAFRLGAVPGKGMGLFSTRALKMGDLILCERPLLVTARGVHTPSVIPNFTGEMVAQHNLDEYEKYCAIAVDRLRPDNKAAFMALANSHKEDGSGPVVGIVRTNGIAMNLDPEETSGSEICSAICKDISPNTSTHFDKASFSYRLYAVRDIAADEELTFTYVDSEPPAAERNKELKPYGFVCTCPACTDAPASDARRATIKETAPNVLLWATVDRRLPDDWIIKKSLEHLALLTTEAMQHHPRYTDATRAIMEAYICLGDAPNASKWAAKVHKQAWAGTDTKVDVGTLLDPANTAAYEAHFMWRMRVDPDGNAVAKMFHAFAALAGPDNVKTLSGGYSMMTF</sequence>
<organism evidence="2 3">
    <name type="scientific">Mycena albidolilacea</name>
    <dbReference type="NCBI Taxonomy" id="1033008"/>
    <lineage>
        <taxon>Eukaryota</taxon>
        <taxon>Fungi</taxon>
        <taxon>Dikarya</taxon>
        <taxon>Basidiomycota</taxon>
        <taxon>Agaricomycotina</taxon>
        <taxon>Agaricomycetes</taxon>
        <taxon>Agaricomycetidae</taxon>
        <taxon>Agaricales</taxon>
        <taxon>Marasmiineae</taxon>
        <taxon>Mycenaceae</taxon>
        <taxon>Mycena</taxon>
    </lineage>
</organism>
<dbReference type="PANTHER" id="PTHR47332:SF4">
    <property type="entry name" value="SET DOMAIN-CONTAINING PROTEIN 5"/>
    <property type="match status" value="1"/>
</dbReference>
<dbReference type="SMART" id="SM00317">
    <property type="entry name" value="SET"/>
    <property type="match status" value="1"/>
</dbReference>
<name>A0AAD7AR66_9AGAR</name>
<dbReference type="InterPro" id="IPR053185">
    <property type="entry name" value="SET_domain_protein"/>
</dbReference>
<feature type="domain" description="SET" evidence="1">
    <location>
        <begin position="112"/>
        <end position="272"/>
    </location>
</feature>
<proteinExistence type="predicted"/>
<dbReference type="InterPro" id="IPR046341">
    <property type="entry name" value="SET_dom_sf"/>
</dbReference>
<reference evidence="2" key="1">
    <citation type="submission" date="2023-03" db="EMBL/GenBank/DDBJ databases">
        <title>Massive genome expansion in bonnet fungi (Mycena s.s.) driven by repeated elements and novel gene families across ecological guilds.</title>
        <authorList>
            <consortium name="Lawrence Berkeley National Laboratory"/>
            <person name="Harder C.B."/>
            <person name="Miyauchi S."/>
            <person name="Viragh M."/>
            <person name="Kuo A."/>
            <person name="Thoen E."/>
            <person name="Andreopoulos B."/>
            <person name="Lu D."/>
            <person name="Skrede I."/>
            <person name="Drula E."/>
            <person name="Henrissat B."/>
            <person name="Morin E."/>
            <person name="Kohler A."/>
            <person name="Barry K."/>
            <person name="LaButti K."/>
            <person name="Morin E."/>
            <person name="Salamov A."/>
            <person name="Lipzen A."/>
            <person name="Mereny Z."/>
            <person name="Hegedus B."/>
            <person name="Baldrian P."/>
            <person name="Stursova M."/>
            <person name="Weitz H."/>
            <person name="Taylor A."/>
            <person name="Grigoriev I.V."/>
            <person name="Nagy L.G."/>
            <person name="Martin F."/>
            <person name="Kauserud H."/>
        </authorList>
    </citation>
    <scope>NUCLEOTIDE SEQUENCE</scope>
    <source>
        <strain evidence="2">CBHHK002</strain>
    </source>
</reference>
<protein>
    <recommendedName>
        <fullName evidence="1">SET domain-containing protein</fullName>
    </recommendedName>
</protein>
<dbReference type="SUPFAM" id="SSF82199">
    <property type="entry name" value="SET domain"/>
    <property type="match status" value="1"/>
</dbReference>
<dbReference type="InterPro" id="IPR001214">
    <property type="entry name" value="SET_dom"/>
</dbReference>
<evidence type="ECO:0000313" key="2">
    <source>
        <dbReference type="EMBL" id="KAJ7366465.1"/>
    </source>
</evidence>
<evidence type="ECO:0000259" key="1">
    <source>
        <dbReference type="PROSITE" id="PS50280"/>
    </source>
</evidence>
<keyword evidence="3" id="KW-1185">Reference proteome</keyword>
<comment type="caution">
    <text evidence="2">The sequence shown here is derived from an EMBL/GenBank/DDBJ whole genome shotgun (WGS) entry which is preliminary data.</text>
</comment>
<dbReference type="Gene3D" id="2.170.270.10">
    <property type="entry name" value="SET domain"/>
    <property type="match status" value="1"/>
</dbReference>